<dbReference type="Gene3D" id="3.40.50.620">
    <property type="entry name" value="HUPs"/>
    <property type="match status" value="1"/>
</dbReference>
<dbReference type="Proteomes" id="UP000245207">
    <property type="component" value="Unassembled WGS sequence"/>
</dbReference>
<evidence type="ECO:0000256" key="3">
    <source>
        <dbReference type="ARBA" id="ARBA00022598"/>
    </source>
</evidence>
<evidence type="ECO:0000313" key="9">
    <source>
        <dbReference type="Proteomes" id="UP000245207"/>
    </source>
</evidence>
<dbReference type="GO" id="GO:0005524">
    <property type="term" value="F:ATP binding"/>
    <property type="evidence" value="ECO:0007669"/>
    <property type="project" value="UniProtKB-KW"/>
</dbReference>
<evidence type="ECO:0000256" key="1">
    <source>
        <dbReference type="ARBA" id="ARBA00005594"/>
    </source>
</evidence>
<reference evidence="8 9" key="1">
    <citation type="journal article" date="2018" name="Mol. Plant">
        <title>The genome of Artemisia annua provides insight into the evolution of Asteraceae family and artemisinin biosynthesis.</title>
        <authorList>
            <person name="Shen Q."/>
            <person name="Zhang L."/>
            <person name="Liao Z."/>
            <person name="Wang S."/>
            <person name="Yan T."/>
            <person name="Shi P."/>
            <person name="Liu M."/>
            <person name="Fu X."/>
            <person name="Pan Q."/>
            <person name="Wang Y."/>
            <person name="Lv Z."/>
            <person name="Lu X."/>
            <person name="Zhang F."/>
            <person name="Jiang W."/>
            <person name="Ma Y."/>
            <person name="Chen M."/>
            <person name="Hao X."/>
            <person name="Li L."/>
            <person name="Tang Y."/>
            <person name="Lv G."/>
            <person name="Zhou Y."/>
            <person name="Sun X."/>
            <person name="Brodelius P.E."/>
            <person name="Rose J.K.C."/>
            <person name="Tang K."/>
        </authorList>
    </citation>
    <scope>NUCLEOTIDE SEQUENCE [LARGE SCALE GENOMIC DNA]</scope>
    <source>
        <strain evidence="9">cv. Huhao1</strain>
        <tissue evidence="8">Leaf</tissue>
    </source>
</reference>
<comment type="similarity">
    <text evidence="1">Belongs to the class-I aminoacyl-tRNA synthetase family.</text>
</comment>
<dbReference type="PANTHER" id="PTHR43740:SF2">
    <property type="entry name" value="LEUCINE--TRNA LIGASE, MITOCHONDRIAL"/>
    <property type="match status" value="1"/>
</dbReference>
<protein>
    <recommendedName>
        <fullName evidence="2">leucine--tRNA ligase</fullName>
        <ecNumber evidence="2">6.1.1.4</ecNumber>
    </recommendedName>
</protein>
<keyword evidence="4" id="KW-0547">Nucleotide-binding</keyword>
<keyword evidence="3 8" id="KW-0436">Ligase</keyword>
<sequence>MPFNQQSWITAKIPVMRPRLKKQFHHSLFDHKKPKTKTVSCIDASCPGQPGLEREYLKIGPKMPSHRATGPFCRSITRLTISSTKLLLRNWFCSHVWSTLEPLSRSYRFMMPTKCSMECLNEMGLLFLFIVQLRALLVLTQLMRQWMLKITAYADRLLDDLDDLDWLESIKEMHRNWIRKSEGAEVVKKQIRKLLFIPQNQIPYLEFGVTNQEMKSLNHRNITATLQISGYIMFHL</sequence>
<evidence type="ECO:0000256" key="6">
    <source>
        <dbReference type="ARBA" id="ARBA00022917"/>
    </source>
</evidence>
<dbReference type="PRINTS" id="PR00985">
    <property type="entry name" value="TRNASYNTHLEU"/>
</dbReference>
<evidence type="ECO:0000256" key="7">
    <source>
        <dbReference type="ARBA" id="ARBA00023146"/>
    </source>
</evidence>
<dbReference type="OrthoDB" id="15954at2759"/>
<dbReference type="AlphaFoldDB" id="A0A2U1LR13"/>
<evidence type="ECO:0000313" key="8">
    <source>
        <dbReference type="EMBL" id="PWA51430.1"/>
    </source>
</evidence>
<proteinExistence type="inferred from homology"/>
<gene>
    <name evidence="8" type="ORF">CTI12_AA464620</name>
</gene>
<accession>A0A2U1LR13</accession>
<dbReference type="SUPFAM" id="SSF52374">
    <property type="entry name" value="Nucleotidylyl transferase"/>
    <property type="match status" value="1"/>
</dbReference>
<keyword evidence="5" id="KW-0067">ATP-binding</keyword>
<dbReference type="GO" id="GO:0006429">
    <property type="term" value="P:leucyl-tRNA aminoacylation"/>
    <property type="evidence" value="ECO:0007669"/>
    <property type="project" value="InterPro"/>
</dbReference>
<comment type="caution">
    <text evidence="8">The sequence shown here is derived from an EMBL/GenBank/DDBJ whole genome shotgun (WGS) entry which is preliminary data.</text>
</comment>
<dbReference type="EMBL" id="PKPP01008161">
    <property type="protein sequence ID" value="PWA51430.1"/>
    <property type="molecule type" value="Genomic_DNA"/>
</dbReference>
<keyword evidence="7" id="KW-0030">Aminoacyl-tRNA synthetase</keyword>
<dbReference type="InterPro" id="IPR014729">
    <property type="entry name" value="Rossmann-like_a/b/a_fold"/>
</dbReference>
<evidence type="ECO:0000256" key="4">
    <source>
        <dbReference type="ARBA" id="ARBA00022741"/>
    </source>
</evidence>
<dbReference type="STRING" id="35608.A0A2U1LR13"/>
<dbReference type="GO" id="GO:0004823">
    <property type="term" value="F:leucine-tRNA ligase activity"/>
    <property type="evidence" value="ECO:0007669"/>
    <property type="project" value="UniProtKB-EC"/>
</dbReference>
<dbReference type="InterPro" id="IPR002302">
    <property type="entry name" value="Leu-tRNA-ligase"/>
</dbReference>
<dbReference type="GO" id="GO:0005829">
    <property type="term" value="C:cytosol"/>
    <property type="evidence" value="ECO:0007669"/>
    <property type="project" value="TreeGrafter"/>
</dbReference>
<evidence type="ECO:0000256" key="5">
    <source>
        <dbReference type="ARBA" id="ARBA00022840"/>
    </source>
</evidence>
<dbReference type="PANTHER" id="PTHR43740">
    <property type="entry name" value="LEUCYL-TRNA SYNTHETASE"/>
    <property type="match status" value="1"/>
</dbReference>
<keyword evidence="9" id="KW-1185">Reference proteome</keyword>
<evidence type="ECO:0000256" key="2">
    <source>
        <dbReference type="ARBA" id="ARBA00013164"/>
    </source>
</evidence>
<keyword evidence="6" id="KW-0648">Protein biosynthesis</keyword>
<name>A0A2U1LR13_ARTAN</name>
<organism evidence="8 9">
    <name type="scientific">Artemisia annua</name>
    <name type="common">Sweet wormwood</name>
    <dbReference type="NCBI Taxonomy" id="35608"/>
    <lineage>
        <taxon>Eukaryota</taxon>
        <taxon>Viridiplantae</taxon>
        <taxon>Streptophyta</taxon>
        <taxon>Embryophyta</taxon>
        <taxon>Tracheophyta</taxon>
        <taxon>Spermatophyta</taxon>
        <taxon>Magnoliopsida</taxon>
        <taxon>eudicotyledons</taxon>
        <taxon>Gunneridae</taxon>
        <taxon>Pentapetalae</taxon>
        <taxon>asterids</taxon>
        <taxon>campanulids</taxon>
        <taxon>Asterales</taxon>
        <taxon>Asteraceae</taxon>
        <taxon>Asteroideae</taxon>
        <taxon>Anthemideae</taxon>
        <taxon>Artemisiinae</taxon>
        <taxon>Artemisia</taxon>
    </lineage>
</organism>
<dbReference type="EC" id="6.1.1.4" evidence="2"/>